<evidence type="ECO:0000313" key="2">
    <source>
        <dbReference type="Proteomes" id="UP000270924"/>
    </source>
</evidence>
<keyword evidence="2" id="KW-1185">Reference proteome</keyword>
<gene>
    <name evidence="1" type="ORF">WBA_LOCUS8128</name>
</gene>
<evidence type="ECO:0000313" key="1">
    <source>
        <dbReference type="EMBL" id="VDM14742.1"/>
    </source>
</evidence>
<reference evidence="1 2" key="1">
    <citation type="submission" date="2018-11" db="EMBL/GenBank/DDBJ databases">
        <authorList>
            <consortium name="Pathogen Informatics"/>
        </authorList>
    </citation>
    <scope>NUCLEOTIDE SEQUENCE [LARGE SCALE GENOMIC DNA]</scope>
</reference>
<dbReference type="EMBL" id="UYWW01006439">
    <property type="protein sequence ID" value="VDM14742.1"/>
    <property type="molecule type" value="Genomic_DNA"/>
</dbReference>
<dbReference type="InParanoid" id="A0A3P7FWG9"/>
<organism evidence="1 2">
    <name type="scientific">Wuchereria bancrofti</name>
    <dbReference type="NCBI Taxonomy" id="6293"/>
    <lineage>
        <taxon>Eukaryota</taxon>
        <taxon>Metazoa</taxon>
        <taxon>Ecdysozoa</taxon>
        <taxon>Nematoda</taxon>
        <taxon>Chromadorea</taxon>
        <taxon>Rhabditida</taxon>
        <taxon>Spirurina</taxon>
        <taxon>Spiruromorpha</taxon>
        <taxon>Filarioidea</taxon>
        <taxon>Onchocercidae</taxon>
        <taxon>Wuchereria</taxon>
    </lineage>
</organism>
<dbReference type="Proteomes" id="UP000270924">
    <property type="component" value="Unassembled WGS sequence"/>
</dbReference>
<accession>A0A3P7FWG9</accession>
<protein>
    <submittedName>
        <fullName evidence="1">Uncharacterized protein</fullName>
    </submittedName>
</protein>
<sequence length="357" mass="39470">MAKSNLMREVEVFTTDKMSTGQVDRNRDWLPQQGMSQGSKVVGLDILGGPILLVELFRAASSFFDCIGKGNYDCPCYWLFLTACLEKSLHSLENYAQDTGLRVTASEIWKGSVKRLVRAGVLRVPVRYDKPIVHGLHSLSSMVHGKHAEEMAPQHWLSVYVVQLSLHRTVVVLLTCPRPFGTWSMPRASGFSHVWSFGPLFPGSGLSVSSSPLLSPKPEHSRVLEPLDAMHSNELGSMMIPSQTFLGKAEQNETQQVLKHWWLAPFAVVEMLGRYSLDPVACKRDCVTVVGSGGEQKALCPWQLGSFPGDWLGNREGAKPWRDILGIFGPCCQPPWQGQRESLGTVLAPTALGEPSW</sequence>
<name>A0A3P7FWG9_WUCBA</name>
<proteinExistence type="predicted"/>
<dbReference type="AlphaFoldDB" id="A0A3P7FWG9"/>